<keyword evidence="5" id="KW-0808">Transferase</keyword>
<keyword evidence="7" id="KW-0198">Cysteine biosynthesis</keyword>
<dbReference type="InterPro" id="IPR050214">
    <property type="entry name" value="Cys_Synth/Cystath_Beta-Synth"/>
</dbReference>
<dbReference type="CDD" id="cd01561">
    <property type="entry name" value="CBS_like"/>
    <property type="match status" value="1"/>
</dbReference>
<evidence type="ECO:0000256" key="7">
    <source>
        <dbReference type="ARBA" id="ARBA00023192"/>
    </source>
</evidence>
<dbReference type="Gene3D" id="3.40.50.1100">
    <property type="match status" value="2"/>
</dbReference>
<dbReference type="SUPFAM" id="SSF53686">
    <property type="entry name" value="Tryptophan synthase beta subunit-like PLP-dependent enzymes"/>
    <property type="match status" value="1"/>
</dbReference>
<evidence type="ECO:0000256" key="8">
    <source>
        <dbReference type="ARBA" id="ARBA00047931"/>
    </source>
</evidence>
<accession>A0A428MF38</accession>
<evidence type="ECO:0000256" key="5">
    <source>
        <dbReference type="ARBA" id="ARBA00022679"/>
    </source>
</evidence>
<dbReference type="InterPro" id="IPR001216">
    <property type="entry name" value="P-phosphate_BS"/>
</dbReference>
<dbReference type="FunFam" id="3.40.50.1100:FF:000006">
    <property type="entry name" value="Cysteine synthase"/>
    <property type="match status" value="1"/>
</dbReference>
<dbReference type="RefSeq" id="WP_260472686.1">
    <property type="nucleotide sequence ID" value="NZ_RSDW01000001.1"/>
</dbReference>
<keyword evidence="4" id="KW-0028">Amino-acid biosynthesis</keyword>
<organism evidence="10 11">
    <name type="scientific">Edaphobacter aggregans</name>
    <dbReference type="NCBI Taxonomy" id="570835"/>
    <lineage>
        <taxon>Bacteria</taxon>
        <taxon>Pseudomonadati</taxon>
        <taxon>Acidobacteriota</taxon>
        <taxon>Terriglobia</taxon>
        <taxon>Terriglobales</taxon>
        <taxon>Acidobacteriaceae</taxon>
        <taxon>Edaphobacter</taxon>
    </lineage>
</organism>
<evidence type="ECO:0000256" key="4">
    <source>
        <dbReference type="ARBA" id="ARBA00022605"/>
    </source>
</evidence>
<gene>
    <name evidence="10" type="ORF">EDE15_0965</name>
</gene>
<dbReference type="Pfam" id="PF00291">
    <property type="entry name" value="PALP"/>
    <property type="match status" value="1"/>
</dbReference>
<evidence type="ECO:0000256" key="1">
    <source>
        <dbReference type="ARBA" id="ARBA00001933"/>
    </source>
</evidence>
<dbReference type="AlphaFoldDB" id="A0A428MF38"/>
<evidence type="ECO:0000256" key="2">
    <source>
        <dbReference type="ARBA" id="ARBA00007103"/>
    </source>
</evidence>
<reference evidence="10 11" key="1">
    <citation type="submission" date="2018-12" db="EMBL/GenBank/DDBJ databases">
        <title>Sequencing of bacterial isolates from soil warming experiment in Harvard Forest, Massachusetts, USA.</title>
        <authorList>
            <person name="Deangelis K."/>
        </authorList>
    </citation>
    <scope>NUCLEOTIDE SEQUENCE [LARGE SCALE GENOMIC DNA]</scope>
    <source>
        <strain evidence="10 11">EB153</strain>
    </source>
</reference>
<comment type="catalytic activity">
    <reaction evidence="8">
        <text>O-acetyl-L-serine + hydrogen sulfide = L-cysteine + acetate</text>
        <dbReference type="Rhea" id="RHEA:14829"/>
        <dbReference type="ChEBI" id="CHEBI:29919"/>
        <dbReference type="ChEBI" id="CHEBI:30089"/>
        <dbReference type="ChEBI" id="CHEBI:35235"/>
        <dbReference type="ChEBI" id="CHEBI:58340"/>
        <dbReference type="EC" id="2.5.1.47"/>
    </reaction>
</comment>
<comment type="caution">
    <text evidence="10">The sequence shown here is derived from an EMBL/GenBank/DDBJ whole genome shotgun (WGS) entry which is preliminary data.</text>
</comment>
<name>A0A428MF38_9BACT</name>
<evidence type="ECO:0000256" key="3">
    <source>
        <dbReference type="ARBA" id="ARBA00012681"/>
    </source>
</evidence>
<protein>
    <recommendedName>
        <fullName evidence="3">cysteine synthase</fullName>
        <ecNumber evidence="3">2.5.1.47</ecNumber>
    </recommendedName>
</protein>
<evidence type="ECO:0000256" key="6">
    <source>
        <dbReference type="ARBA" id="ARBA00022898"/>
    </source>
</evidence>
<dbReference type="InterPro" id="IPR001926">
    <property type="entry name" value="TrpB-like_PALP"/>
</dbReference>
<sequence>MMRVAESVLDLVGKTPMVRLVGLEPEGGGEIWAKLEYLNPGGSVKDRAAMGIVLDAERRGVLQSGGTIVEATAGNTGVGLALIGVNRGYRVVLYVPEQFAEEKCMLMRGLGATVIRTPQAEGMAGAIRRALQCEQETPGAFAALQFENPANPDFHEETTAVEIWEQMDGRVDAWVSGVGSAGTFTGVGRFLKRMRPGVVNVAVETQGSVLQGGEPGPHRVEGIGVSFVPATFDRSVCDRVMMVMDDPAFAMVKRVAAEAGVFGGSSAGAVVCAAVDLARELGAGKRVVTVIPDSAERYLSKGLLG</sequence>
<keyword evidence="11" id="KW-1185">Reference proteome</keyword>
<dbReference type="GO" id="GO:0006535">
    <property type="term" value="P:cysteine biosynthetic process from serine"/>
    <property type="evidence" value="ECO:0007669"/>
    <property type="project" value="InterPro"/>
</dbReference>
<proteinExistence type="inferred from homology"/>
<feature type="domain" description="Tryptophan synthase beta chain-like PALP" evidence="9">
    <location>
        <begin position="9"/>
        <end position="293"/>
    </location>
</feature>
<evidence type="ECO:0000313" key="11">
    <source>
        <dbReference type="Proteomes" id="UP000269669"/>
    </source>
</evidence>
<dbReference type="EC" id="2.5.1.47" evidence="3"/>
<evidence type="ECO:0000259" key="9">
    <source>
        <dbReference type="Pfam" id="PF00291"/>
    </source>
</evidence>
<dbReference type="InterPro" id="IPR036052">
    <property type="entry name" value="TrpB-like_PALP_sf"/>
</dbReference>
<dbReference type="GO" id="GO:0004124">
    <property type="term" value="F:cysteine synthase activity"/>
    <property type="evidence" value="ECO:0007669"/>
    <property type="project" value="UniProtKB-EC"/>
</dbReference>
<dbReference type="PANTHER" id="PTHR10314">
    <property type="entry name" value="CYSTATHIONINE BETA-SYNTHASE"/>
    <property type="match status" value="1"/>
</dbReference>
<dbReference type="Proteomes" id="UP000269669">
    <property type="component" value="Unassembled WGS sequence"/>
</dbReference>
<comment type="cofactor">
    <cofactor evidence="1">
        <name>pyridoxal 5'-phosphate</name>
        <dbReference type="ChEBI" id="CHEBI:597326"/>
    </cofactor>
</comment>
<dbReference type="PROSITE" id="PS00901">
    <property type="entry name" value="CYS_SYNTHASE"/>
    <property type="match status" value="1"/>
</dbReference>
<dbReference type="EMBL" id="RSDW01000001">
    <property type="protein sequence ID" value="RSL15476.1"/>
    <property type="molecule type" value="Genomic_DNA"/>
</dbReference>
<keyword evidence="6" id="KW-0663">Pyridoxal phosphate</keyword>
<comment type="similarity">
    <text evidence="2">Belongs to the cysteine synthase/cystathionine beta-synthase family.</text>
</comment>
<evidence type="ECO:0000313" key="10">
    <source>
        <dbReference type="EMBL" id="RSL15476.1"/>
    </source>
</evidence>